<comment type="caution">
    <text evidence="1">The sequence shown here is derived from an EMBL/GenBank/DDBJ whole genome shotgun (WGS) entry which is preliminary data.</text>
</comment>
<sequence>MKKIVFILSSVLFFSCNQKQKEVESGDLPYFVFDQVEHYHTDLTPEQFDSIVINPEKTDKELALFQIINGKIPVSSIDTVFVKNMDILGFSKTEIDSTHFKKINELFSKRDAKKEISATCNSYYKDVLIFRNKDKFIGAAKIDFDCQKSQITGARYNTEDFGASGEFKELSAVIK</sequence>
<name>A0A934UIY7_9FLAO</name>
<proteinExistence type="predicted"/>
<evidence type="ECO:0000313" key="1">
    <source>
        <dbReference type="EMBL" id="MBK0369406.1"/>
    </source>
</evidence>
<accession>A0A934UIY7</accession>
<evidence type="ECO:0008006" key="3">
    <source>
        <dbReference type="Google" id="ProtNLM"/>
    </source>
</evidence>
<keyword evidence="2" id="KW-1185">Reference proteome</keyword>
<dbReference type="AlphaFoldDB" id="A0A934UIY7"/>
<organism evidence="1 2">
    <name type="scientific">Flavobacterium agrisoli</name>
    <dbReference type="NCBI Taxonomy" id="2793066"/>
    <lineage>
        <taxon>Bacteria</taxon>
        <taxon>Pseudomonadati</taxon>
        <taxon>Bacteroidota</taxon>
        <taxon>Flavobacteriia</taxon>
        <taxon>Flavobacteriales</taxon>
        <taxon>Flavobacteriaceae</taxon>
        <taxon>Flavobacterium</taxon>
    </lineage>
</organism>
<dbReference type="EMBL" id="JAEHFV010000002">
    <property type="protein sequence ID" value="MBK0369406.1"/>
    <property type="molecule type" value="Genomic_DNA"/>
</dbReference>
<gene>
    <name evidence="1" type="ORF">I5M07_06095</name>
</gene>
<evidence type="ECO:0000313" key="2">
    <source>
        <dbReference type="Proteomes" id="UP000609172"/>
    </source>
</evidence>
<reference evidence="1" key="1">
    <citation type="submission" date="2020-12" db="EMBL/GenBank/DDBJ databases">
        <title>Bacterial novel species Flavobacterium sp. SE-1-e isolated from soil.</title>
        <authorList>
            <person name="Jung H.-Y."/>
        </authorList>
    </citation>
    <scope>NUCLEOTIDE SEQUENCE</scope>
    <source>
        <strain evidence="1">SE-1-e</strain>
    </source>
</reference>
<dbReference type="PROSITE" id="PS51257">
    <property type="entry name" value="PROKAR_LIPOPROTEIN"/>
    <property type="match status" value="1"/>
</dbReference>
<dbReference type="RefSeq" id="WP_200105331.1">
    <property type="nucleotide sequence ID" value="NZ_JAEHFV010000002.1"/>
</dbReference>
<protein>
    <recommendedName>
        <fullName evidence="3">Lipoprotein</fullName>
    </recommendedName>
</protein>
<dbReference type="Proteomes" id="UP000609172">
    <property type="component" value="Unassembled WGS sequence"/>
</dbReference>